<dbReference type="InterPro" id="IPR002403">
    <property type="entry name" value="Cyt_P450_E_grp-IV"/>
</dbReference>
<dbReference type="Pfam" id="PF00067">
    <property type="entry name" value="p450"/>
    <property type="match status" value="1"/>
</dbReference>
<keyword evidence="7" id="KW-0349">Heme</keyword>
<dbReference type="PRINTS" id="PR00385">
    <property type="entry name" value="P450"/>
</dbReference>
<dbReference type="CDD" id="cd11062">
    <property type="entry name" value="CYP58-like"/>
    <property type="match status" value="1"/>
</dbReference>
<dbReference type="GO" id="GO:0005506">
    <property type="term" value="F:iron ion binding"/>
    <property type="evidence" value="ECO:0007669"/>
    <property type="project" value="InterPro"/>
</dbReference>
<evidence type="ECO:0008006" key="11">
    <source>
        <dbReference type="Google" id="ProtNLM"/>
    </source>
</evidence>
<dbReference type="AlphaFoldDB" id="A0A8H4J5N1"/>
<comment type="cofactor">
    <cofactor evidence="1 7">
        <name>heme</name>
        <dbReference type="ChEBI" id="CHEBI:30413"/>
    </cofactor>
</comment>
<evidence type="ECO:0000256" key="6">
    <source>
        <dbReference type="ARBA" id="ARBA00023033"/>
    </source>
</evidence>
<dbReference type="PANTHER" id="PTHR24305:SF157">
    <property type="entry name" value="N-ACETYLTRYPTOPHAN 6-HYDROXYLASE IVOC-RELATED"/>
    <property type="match status" value="1"/>
</dbReference>
<protein>
    <recommendedName>
        <fullName evidence="11">Cytochrome p450 protein</fullName>
    </recommendedName>
</protein>
<dbReference type="PRINTS" id="PR00465">
    <property type="entry name" value="EP450IV"/>
</dbReference>
<keyword evidence="8" id="KW-1133">Transmembrane helix</keyword>
<reference evidence="9" key="1">
    <citation type="submission" date="2020-04" db="EMBL/GenBank/DDBJ databases">
        <title>Genome Assembly and Annotation of Botryosphaeria dothidea sdau 11-99, a Latent Pathogen of Apple Fruit Ring Rot in China.</title>
        <authorList>
            <person name="Yu C."/>
            <person name="Diao Y."/>
            <person name="Lu Q."/>
            <person name="Zhao J."/>
            <person name="Cui S."/>
            <person name="Peng C."/>
            <person name="He B."/>
            <person name="Liu H."/>
        </authorList>
    </citation>
    <scope>NUCLEOTIDE SEQUENCE [LARGE SCALE GENOMIC DNA]</scope>
    <source>
        <strain evidence="9">Sdau11-99</strain>
    </source>
</reference>
<evidence type="ECO:0000256" key="3">
    <source>
        <dbReference type="ARBA" id="ARBA00022723"/>
    </source>
</evidence>
<dbReference type="PANTHER" id="PTHR24305">
    <property type="entry name" value="CYTOCHROME P450"/>
    <property type="match status" value="1"/>
</dbReference>
<dbReference type="OrthoDB" id="3945418at2759"/>
<keyword evidence="3 7" id="KW-0479">Metal-binding</keyword>
<dbReference type="GO" id="GO:0004497">
    <property type="term" value="F:monooxygenase activity"/>
    <property type="evidence" value="ECO:0007669"/>
    <property type="project" value="UniProtKB-KW"/>
</dbReference>
<evidence type="ECO:0000256" key="1">
    <source>
        <dbReference type="ARBA" id="ARBA00001971"/>
    </source>
</evidence>
<evidence type="ECO:0000256" key="7">
    <source>
        <dbReference type="PIRSR" id="PIRSR602403-1"/>
    </source>
</evidence>
<proteinExistence type="inferred from homology"/>
<name>A0A8H4J5N1_9PEZI</name>
<sequence length="530" mass="60386">MPPAIDAVNAAAVTQAALARLPQTFVGRAALSGAVLSAGYLVWLSVYRLFLSPLARFPGPKIAALTGWYEFYYDVIKQGKYVFKIKDLHNKYGPIVRINPHELSIDDGEFYNTLYVAGSVRRTENYHEFVKGLNFEDSHFLTTPHDLHRRRRKPLEPFFSRLGATKMEPMLRELAKKLDKRLQELSGSGRVVRLDHAFFAFSGDVITRICTDDAPDFLDDPNFASDWFELVHGVILSIPVMVAFPWLVKIITWIPESVVSWILPHSEGPKDFEKFAKRSIEKAMADKRSGKEAKTDGSRTSLFRHVLDSDMPESELSVDRLVKEAQILFGAGSVSVARTLDFITFYVLQKPHIRERLQLELKDIMADYPNTFPTWAQIEKLPYLQAVIHEGLRLSYGVMHRLPRVSPDMALQYKEWTIPRGVPVGMSAFMMHTDPKVYEKPFEFIPERWLGDNVNPALKRNYVPFAKGSRSCLGMSLAYGELNILMALMFRPGGPNLQLYETDESDIMQTHDFLIPLPKLESKGFRVLVK</sequence>
<evidence type="ECO:0000256" key="8">
    <source>
        <dbReference type="SAM" id="Phobius"/>
    </source>
</evidence>
<dbReference type="GO" id="GO:0016705">
    <property type="term" value="F:oxidoreductase activity, acting on paired donors, with incorporation or reduction of molecular oxygen"/>
    <property type="evidence" value="ECO:0007669"/>
    <property type="project" value="InterPro"/>
</dbReference>
<dbReference type="EMBL" id="WWBZ02000001">
    <property type="protein sequence ID" value="KAF4313560.1"/>
    <property type="molecule type" value="Genomic_DNA"/>
</dbReference>
<evidence type="ECO:0000313" key="10">
    <source>
        <dbReference type="Proteomes" id="UP000572817"/>
    </source>
</evidence>
<dbReference type="InterPro" id="IPR036396">
    <property type="entry name" value="Cyt_P450_sf"/>
</dbReference>
<feature type="binding site" description="axial binding residue" evidence="7">
    <location>
        <position position="472"/>
    </location>
    <ligand>
        <name>heme</name>
        <dbReference type="ChEBI" id="CHEBI:30413"/>
    </ligand>
    <ligandPart>
        <name>Fe</name>
        <dbReference type="ChEBI" id="CHEBI:18248"/>
    </ligandPart>
</feature>
<evidence type="ECO:0000256" key="4">
    <source>
        <dbReference type="ARBA" id="ARBA00023002"/>
    </source>
</evidence>
<organism evidence="9 10">
    <name type="scientific">Botryosphaeria dothidea</name>
    <dbReference type="NCBI Taxonomy" id="55169"/>
    <lineage>
        <taxon>Eukaryota</taxon>
        <taxon>Fungi</taxon>
        <taxon>Dikarya</taxon>
        <taxon>Ascomycota</taxon>
        <taxon>Pezizomycotina</taxon>
        <taxon>Dothideomycetes</taxon>
        <taxon>Dothideomycetes incertae sedis</taxon>
        <taxon>Botryosphaeriales</taxon>
        <taxon>Botryosphaeriaceae</taxon>
        <taxon>Botryosphaeria</taxon>
    </lineage>
</organism>
<accession>A0A8H4J5N1</accession>
<dbReference type="GO" id="GO:0020037">
    <property type="term" value="F:heme binding"/>
    <property type="evidence" value="ECO:0007669"/>
    <property type="project" value="InterPro"/>
</dbReference>
<comment type="caution">
    <text evidence="9">The sequence shown here is derived from an EMBL/GenBank/DDBJ whole genome shotgun (WGS) entry which is preliminary data.</text>
</comment>
<keyword evidence="4" id="KW-0560">Oxidoreductase</keyword>
<comment type="similarity">
    <text evidence="2">Belongs to the cytochrome P450 family.</text>
</comment>
<keyword evidence="6" id="KW-0503">Monooxygenase</keyword>
<feature type="transmembrane region" description="Helical" evidence="8">
    <location>
        <begin position="29"/>
        <end position="51"/>
    </location>
</feature>
<gene>
    <name evidence="9" type="ORF">GTA08_BOTSDO01184</name>
</gene>
<keyword evidence="8" id="KW-0472">Membrane</keyword>
<dbReference type="Proteomes" id="UP000572817">
    <property type="component" value="Unassembled WGS sequence"/>
</dbReference>
<dbReference type="InterPro" id="IPR050121">
    <property type="entry name" value="Cytochrome_P450_monoxygenase"/>
</dbReference>
<evidence type="ECO:0000256" key="2">
    <source>
        <dbReference type="ARBA" id="ARBA00010617"/>
    </source>
</evidence>
<keyword evidence="10" id="KW-1185">Reference proteome</keyword>
<keyword evidence="5 7" id="KW-0408">Iron</keyword>
<evidence type="ECO:0000313" key="9">
    <source>
        <dbReference type="EMBL" id="KAF4313560.1"/>
    </source>
</evidence>
<evidence type="ECO:0000256" key="5">
    <source>
        <dbReference type="ARBA" id="ARBA00023004"/>
    </source>
</evidence>
<keyword evidence="8" id="KW-0812">Transmembrane</keyword>
<dbReference type="InterPro" id="IPR001128">
    <property type="entry name" value="Cyt_P450"/>
</dbReference>
<dbReference type="SUPFAM" id="SSF48264">
    <property type="entry name" value="Cytochrome P450"/>
    <property type="match status" value="1"/>
</dbReference>
<dbReference type="Gene3D" id="1.10.630.10">
    <property type="entry name" value="Cytochrome P450"/>
    <property type="match status" value="1"/>
</dbReference>